<accession>A0A9J5ZY75</accession>
<reference evidence="1 2" key="1">
    <citation type="submission" date="2020-09" db="EMBL/GenBank/DDBJ databases">
        <title>De no assembly of potato wild relative species, Solanum commersonii.</title>
        <authorList>
            <person name="Cho K."/>
        </authorList>
    </citation>
    <scope>NUCLEOTIDE SEQUENCE [LARGE SCALE GENOMIC DNA]</scope>
    <source>
        <strain evidence="1">LZ3.2</strain>
        <tissue evidence="1">Leaf</tissue>
    </source>
</reference>
<evidence type="ECO:0000313" key="1">
    <source>
        <dbReference type="EMBL" id="KAG5616930.1"/>
    </source>
</evidence>
<dbReference type="AlphaFoldDB" id="A0A9J5ZY75"/>
<organism evidence="1 2">
    <name type="scientific">Solanum commersonii</name>
    <name type="common">Commerson's wild potato</name>
    <name type="synonym">Commerson's nightshade</name>
    <dbReference type="NCBI Taxonomy" id="4109"/>
    <lineage>
        <taxon>Eukaryota</taxon>
        <taxon>Viridiplantae</taxon>
        <taxon>Streptophyta</taxon>
        <taxon>Embryophyta</taxon>
        <taxon>Tracheophyta</taxon>
        <taxon>Spermatophyta</taxon>
        <taxon>Magnoliopsida</taxon>
        <taxon>eudicotyledons</taxon>
        <taxon>Gunneridae</taxon>
        <taxon>Pentapetalae</taxon>
        <taxon>asterids</taxon>
        <taxon>lamiids</taxon>
        <taxon>Solanales</taxon>
        <taxon>Solanaceae</taxon>
        <taxon>Solanoideae</taxon>
        <taxon>Solaneae</taxon>
        <taxon>Solanum</taxon>
    </lineage>
</organism>
<keyword evidence="2" id="KW-1185">Reference proteome</keyword>
<dbReference type="Proteomes" id="UP000824120">
    <property type="component" value="Chromosome 3"/>
</dbReference>
<dbReference type="InterPro" id="IPR036047">
    <property type="entry name" value="F-box-like_dom_sf"/>
</dbReference>
<dbReference type="InterPro" id="IPR032675">
    <property type="entry name" value="LRR_dom_sf"/>
</dbReference>
<proteinExistence type="predicted"/>
<dbReference type="PANTHER" id="PTHR38926">
    <property type="entry name" value="F-BOX DOMAIN CONTAINING PROTEIN, EXPRESSED"/>
    <property type="match status" value="1"/>
</dbReference>
<dbReference type="PANTHER" id="PTHR38926:SF13">
    <property type="entry name" value="F-BOX DOMAIN CONTAINING PROTEIN, EXPRESSED"/>
    <property type="match status" value="1"/>
</dbReference>
<dbReference type="EMBL" id="JACXVP010000003">
    <property type="protein sequence ID" value="KAG5616930.1"/>
    <property type="molecule type" value="Genomic_DNA"/>
</dbReference>
<dbReference type="Gene3D" id="3.80.10.10">
    <property type="entry name" value="Ribonuclease Inhibitor"/>
    <property type="match status" value="1"/>
</dbReference>
<protein>
    <recommendedName>
        <fullName evidence="3">F-box domain-containing protein</fullName>
    </recommendedName>
</protein>
<sequence>MEEGYSPGRKWEDLDNDILVKILQSFDLFELSAGLAHVCNMWQLAHCDQLPWKTLDLSVLQSNFIRISRMPYVYVDSPSQEKLTPVLNICLNLSHGNIQILILHHNLYVNDNQLTFTAERCPRPKLLVMPSWNKIKSKQYAGLFIYGKILNH</sequence>
<gene>
    <name evidence="1" type="ORF">H5410_016754</name>
</gene>
<name>A0A9J5ZY75_SOLCO</name>
<evidence type="ECO:0008006" key="3">
    <source>
        <dbReference type="Google" id="ProtNLM"/>
    </source>
</evidence>
<dbReference type="SUPFAM" id="SSF81383">
    <property type="entry name" value="F-box domain"/>
    <property type="match status" value="1"/>
</dbReference>
<evidence type="ECO:0000313" key="2">
    <source>
        <dbReference type="Proteomes" id="UP000824120"/>
    </source>
</evidence>
<dbReference type="OrthoDB" id="722566at2759"/>
<comment type="caution">
    <text evidence="1">The sequence shown here is derived from an EMBL/GenBank/DDBJ whole genome shotgun (WGS) entry which is preliminary data.</text>
</comment>